<feature type="compositionally biased region" description="Basic and acidic residues" evidence="1">
    <location>
        <begin position="410"/>
        <end position="426"/>
    </location>
</feature>
<dbReference type="VEuPathDB" id="CryptoDB:Cvel_19978"/>
<dbReference type="PANTHER" id="PTHR16038">
    <property type="entry name" value="NOP SEVEN ASSOCIATED PROTEIN 1"/>
    <property type="match status" value="1"/>
</dbReference>
<dbReference type="InterPro" id="IPR036322">
    <property type="entry name" value="WD40_repeat_dom_sf"/>
</dbReference>
<dbReference type="PANTHER" id="PTHR16038:SF4">
    <property type="entry name" value="WD REPEAT-CONTAINING PROTEIN 74"/>
    <property type="match status" value="1"/>
</dbReference>
<protein>
    <recommendedName>
        <fullName evidence="3">Ribosome biogenesis protein NSA1</fullName>
    </recommendedName>
</protein>
<feature type="region of interest" description="Disordered" evidence="1">
    <location>
        <begin position="144"/>
        <end position="190"/>
    </location>
</feature>
<reference evidence="2" key="1">
    <citation type="submission" date="2014-11" db="EMBL/GenBank/DDBJ databases">
        <authorList>
            <person name="Otto D Thomas"/>
            <person name="Naeem Raeece"/>
        </authorList>
    </citation>
    <scope>NUCLEOTIDE SEQUENCE</scope>
</reference>
<evidence type="ECO:0008006" key="3">
    <source>
        <dbReference type="Google" id="ProtNLM"/>
    </source>
</evidence>
<feature type="region of interest" description="Disordered" evidence="1">
    <location>
        <begin position="410"/>
        <end position="446"/>
    </location>
</feature>
<evidence type="ECO:0000313" key="2">
    <source>
        <dbReference type="EMBL" id="CEM22476.1"/>
    </source>
</evidence>
<evidence type="ECO:0000256" key="1">
    <source>
        <dbReference type="SAM" id="MobiDB-lite"/>
    </source>
</evidence>
<dbReference type="Gene3D" id="2.130.10.10">
    <property type="entry name" value="YVTN repeat-like/Quinoprotein amine dehydrogenase"/>
    <property type="match status" value="1"/>
</dbReference>
<accession>A0A0G4G3E8</accession>
<dbReference type="GO" id="GO:0042273">
    <property type="term" value="P:ribosomal large subunit biogenesis"/>
    <property type="evidence" value="ECO:0007669"/>
    <property type="project" value="InterPro"/>
</dbReference>
<dbReference type="GO" id="GO:0005730">
    <property type="term" value="C:nucleolus"/>
    <property type="evidence" value="ECO:0007669"/>
    <property type="project" value="InterPro"/>
</dbReference>
<feature type="compositionally biased region" description="Basic and acidic residues" evidence="1">
    <location>
        <begin position="170"/>
        <end position="179"/>
    </location>
</feature>
<gene>
    <name evidence="2" type="ORF">Cvel_19978</name>
</gene>
<organism evidence="2">
    <name type="scientific">Chromera velia CCMP2878</name>
    <dbReference type="NCBI Taxonomy" id="1169474"/>
    <lineage>
        <taxon>Eukaryota</taxon>
        <taxon>Sar</taxon>
        <taxon>Alveolata</taxon>
        <taxon>Colpodellida</taxon>
        <taxon>Chromeraceae</taxon>
        <taxon>Chromera</taxon>
    </lineage>
</organism>
<dbReference type="PhylomeDB" id="A0A0G4G3E8"/>
<name>A0A0G4G3E8_9ALVE</name>
<dbReference type="SUPFAM" id="SSF50978">
    <property type="entry name" value="WD40 repeat-like"/>
    <property type="match status" value="1"/>
</dbReference>
<proteinExistence type="predicted"/>
<dbReference type="InterPro" id="IPR015943">
    <property type="entry name" value="WD40/YVTN_repeat-like_dom_sf"/>
</dbReference>
<feature type="region of interest" description="Disordered" evidence="1">
    <location>
        <begin position="521"/>
        <end position="612"/>
    </location>
</feature>
<feature type="compositionally biased region" description="Low complexity" evidence="1">
    <location>
        <begin position="144"/>
        <end position="156"/>
    </location>
</feature>
<dbReference type="AlphaFoldDB" id="A0A0G4G3E8"/>
<sequence>MRFITGDETGLWKLGDFEGKNVTRKVLGTGYGRQSRELAVECLSFSGGERGLLETELTVGRRNGIVEAFSLDTCATARRTKMPSAVKLVAPLSTAESGYDGKKLLSMDSEGHLAVLSWDETEVFDDIEAALCFPSSSVSASVASSSSSSSASASASGALRDPTQVKKRKKEEPAVKKEEDGDSDDETPPLPLYVKAHWRQRGPVRTAAVDPLCRSKVVFGGEENDVQLFDCKAGVKVWEAKNVRNDELDLRVPVHVCSLLFCSKLSPACIACGTYSGSMRLYDPRAQRRPVADVQLAKPPRDPRPLIAIASSPLLRTFVDAETEAGAMQSASTGAGRLFEDRLGRERELLYVGDTIGGLLKVDVRRWQAESIEEKLDRIKEEERTGKAPTTGTDAFVWKKEKERVEREVKAKLEKKKERQKARESEGGGDSATASGAEEDGTGKKGGRFLHEVKMVGGFKEVMGAIRGLAVHADGRHLLAVGLGRRAFFFDAGSRQKMKDMYLTQKQLCCLWSAQLPRRVKLEDDEDDEKEGGNEGGGDEEDDEDDDGEDEDGSSMDGDGEEEDDELDDEDEDEGSAGDPDAESEEGEEEDEDGDEDEDEDEDMDEESDEEI</sequence>
<feature type="compositionally biased region" description="Acidic residues" evidence="1">
    <location>
        <begin position="537"/>
        <end position="612"/>
    </location>
</feature>
<dbReference type="GO" id="GO:0030687">
    <property type="term" value="C:preribosome, large subunit precursor"/>
    <property type="evidence" value="ECO:0007669"/>
    <property type="project" value="TreeGrafter"/>
</dbReference>
<dbReference type="InterPro" id="IPR037379">
    <property type="entry name" value="WDR74/Nsa1"/>
</dbReference>
<dbReference type="EMBL" id="CDMZ01000837">
    <property type="protein sequence ID" value="CEM22476.1"/>
    <property type="molecule type" value="Genomic_DNA"/>
</dbReference>